<dbReference type="AlphaFoldDB" id="A0AAU7ATR3"/>
<keyword evidence="3" id="KW-0436">Ligase</keyword>
<dbReference type="Pfam" id="PF00501">
    <property type="entry name" value="AMP-binding"/>
    <property type="match status" value="1"/>
</dbReference>
<dbReference type="InterPro" id="IPR000873">
    <property type="entry name" value="AMP-dep_synth/lig_dom"/>
</dbReference>
<dbReference type="Pfam" id="PF13193">
    <property type="entry name" value="AMP-binding_C"/>
    <property type="match status" value="1"/>
</dbReference>
<reference evidence="3" key="1">
    <citation type="submission" date="2022-12" db="EMBL/GenBank/DDBJ databases">
        <title>Paraconexibacter alkalitolerans sp. nov. and Baekduia alba sp. nov., isolated from soil and emended description of the genera Paraconexibacter (Chun et al., 2020) and Baekduia (An et al., 2020).</title>
        <authorList>
            <person name="Vieira S."/>
            <person name="Huber K.J."/>
            <person name="Geppert A."/>
            <person name="Wolf J."/>
            <person name="Neumann-Schaal M."/>
            <person name="Muesken M."/>
            <person name="Overmann J."/>
        </authorList>
    </citation>
    <scope>NUCLEOTIDE SEQUENCE</scope>
    <source>
        <strain evidence="3">AEG42_29</strain>
    </source>
</reference>
<dbReference type="SUPFAM" id="SSF56801">
    <property type="entry name" value="Acetyl-CoA synthetase-like"/>
    <property type="match status" value="1"/>
</dbReference>
<dbReference type="InterPro" id="IPR045851">
    <property type="entry name" value="AMP-bd_C_sf"/>
</dbReference>
<evidence type="ECO:0000313" key="3">
    <source>
        <dbReference type="EMBL" id="XAY05072.1"/>
    </source>
</evidence>
<dbReference type="InterPro" id="IPR020845">
    <property type="entry name" value="AMP-binding_CS"/>
</dbReference>
<dbReference type="Gene3D" id="3.40.50.12780">
    <property type="entry name" value="N-terminal domain of ligase-like"/>
    <property type="match status" value="1"/>
</dbReference>
<organism evidence="3">
    <name type="scientific">Paraconexibacter sp. AEG42_29</name>
    <dbReference type="NCBI Taxonomy" id="2997339"/>
    <lineage>
        <taxon>Bacteria</taxon>
        <taxon>Bacillati</taxon>
        <taxon>Actinomycetota</taxon>
        <taxon>Thermoleophilia</taxon>
        <taxon>Solirubrobacterales</taxon>
        <taxon>Paraconexibacteraceae</taxon>
        <taxon>Paraconexibacter</taxon>
    </lineage>
</organism>
<dbReference type="InterPro" id="IPR025110">
    <property type="entry name" value="AMP-bd_C"/>
</dbReference>
<protein>
    <submittedName>
        <fullName evidence="3">Long-chain-fatty-acid--CoA ligase</fullName>
        <ecNumber evidence="3">6.2.1.3</ecNumber>
    </submittedName>
</protein>
<dbReference type="InterPro" id="IPR042099">
    <property type="entry name" value="ANL_N_sf"/>
</dbReference>
<feature type="domain" description="AMP-binding enzyme C-terminal" evidence="2">
    <location>
        <begin position="450"/>
        <end position="525"/>
    </location>
</feature>
<gene>
    <name evidence="3" type="primary">lcfB_3</name>
    <name evidence="3" type="ORF">DSM112329_01915</name>
</gene>
<dbReference type="InterPro" id="IPR050237">
    <property type="entry name" value="ATP-dep_AMP-bd_enzyme"/>
</dbReference>
<accession>A0AAU7ATR3</accession>
<dbReference type="PANTHER" id="PTHR43767">
    <property type="entry name" value="LONG-CHAIN-FATTY-ACID--COA LIGASE"/>
    <property type="match status" value="1"/>
</dbReference>
<evidence type="ECO:0000259" key="1">
    <source>
        <dbReference type="Pfam" id="PF00501"/>
    </source>
</evidence>
<dbReference type="EMBL" id="CP114014">
    <property type="protein sequence ID" value="XAY05072.1"/>
    <property type="molecule type" value="Genomic_DNA"/>
</dbReference>
<dbReference type="KEGG" id="parq:DSM112329_01915"/>
<feature type="domain" description="AMP-dependent synthetase/ligase" evidence="1">
    <location>
        <begin position="35"/>
        <end position="399"/>
    </location>
</feature>
<dbReference type="PROSITE" id="PS00455">
    <property type="entry name" value="AMP_BINDING"/>
    <property type="match status" value="1"/>
</dbReference>
<dbReference type="GO" id="GO:0004467">
    <property type="term" value="F:long-chain fatty acid-CoA ligase activity"/>
    <property type="evidence" value="ECO:0007669"/>
    <property type="project" value="UniProtKB-EC"/>
</dbReference>
<sequence length="543" mass="58719">MSTTERIPTVPADSPLALEPAARSRMSVGTLIARALDNFGSETLLIDEDGSVTYAEFRDRVLRGASALKGLGVVHGEPVGLVAANTRGFCEVEYASVLSGFVRCAEVPRLHPTEVAGMFAAAGVRVAVVQPDWVQKLTAVRDRIPTLEHIVTLGPAVDGAAAWDDLLAAAQPEPITDLPAAEDDAWLVFSSGTTGEPKGIVLTHGGLANMVRNIHGEVGELDETDVLVHAAPLGHMSGCLFVASMIRGGAQLLMSSFDGTSLLQAVERHRVTWMIAVPTMLVQLTDLAEELDLDTSSLRRIMYGASPMMPDRLVRAIAVFGDIFVQAYGLSEVPMPMTLLRVSAHRFDPALPPPQRLKSAGRPVVGVELEVVDEQRQPLPRGSVGEIAIRSDVRMRGYWNRPELTAEVLSDDGWFYTGDVGRFDEEGYLYIVDRKKDMIVSGGFNVYPNEVEQAISALPGVLEVAVVGAPDDRWGEAIVAVVVPRPGVTLVPDAIIAGCREQIAGYKCPKSVEVWDEIPKSPRGKPLRRAVRDRFWQDAGRSI</sequence>
<dbReference type="EC" id="6.2.1.3" evidence="3"/>
<name>A0AAU7ATR3_9ACTN</name>
<evidence type="ECO:0000259" key="2">
    <source>
        <dbReference type="Pfam" id="PF13193"/>
    </source>
</evidence>
<dbReference type="Gene3D" id="3.30.300.30">
    <property type="match status" value="1"/>
</dbReference>
<dbReference type="PANTHER" id="PTHR43767:SF7">
    <property type="entry name" value="MEDIUM_LONG-CHAIN-FATTY-ACID--COA LIGASE FADD8"/>
    <property type="match status" value="1"/>
</dbReference>
<dbReference type="RefSeq" id="WP_354701593.1">
    <property type="nucleotide sequence ID" value="NZ_CP114014.1"/>
</dbReference>
<proteinExistence type="predicted"/>